<organism evidence="1 2">
    <name type="scientific">Kutzneria viridogrisea</name>
    <dbReference type="NCBI Taxonomy" id="47990"/>
    <lineage>
        <taxon>Bacteria</taxon>
        <taxon>Bacillati</taxon>
        <taxon>Actinomycetota</taxon>
        <taxon>Actinomycetes</taxon>
        <taxon>Pseudonocardiales</taxon>
        <taxon>Pseudonocardiaceae</taxon>
        <taxon>Kutzneria</taxon>
    </lineage>
</organism>
<comment type="caution">
    <text evidence="1">The sequence shown here is derived from an EMBL/GenBank/DDBJ whole genome shotgun (WGS) entry which is preliminary data.</text>
</comment>
<reference evidence="1 2" key="1">
    <citation type="submission" date="2020-08" db="EMBL/GenBank/DDBJ databases">
        <title>Genomic Encyclopedia of Archaeal and Bacterial Type Strains, Phase II (KMG-II): from individual species to whole genera.</title>
        <authorList>
            <person name="Goeker M."/>
        </authorList>
    </citation>
    <scope>NUCLEOTIDE SEQUENCE [LARGE SCALE GENOMIC DNA]</scope>
    <source>
        <strain evidence="1 2">DSM 43850</strain>
    </source>
</reference>
<gene>
    <name evidence="1" type="ORF">BC739_009253</name>
</gene>
<dbReference type="RefSeq" id="WP_158510765.1">
    <property type="nucleotide sequence ID" value="NZ_BAAABQ010000027.1"/>
</dbReference>
<evidence type="ECO:0000313" key="2">
    <source>
        <dbReference type="Proteomes" id="UP000517916"/>
    </source>
</evidence>
<dbReference type="EMBL" id="JACJID010000010">
    <property type="protein sequence ID" value="MBA8931994.1"/>
    <property type="molecule type" value="Genomic_DNA"/>
</dbReference>
<evidence type="ECO:0000313" key="1">
    <source>
        <dbReference type="EMBL" id="MBA8931994.1"/>
    </source>
</evidence>
<dbReference type="Proteomes" id="UP000517916">
    <property type="component" value="Unassembled WGS sequence"/>
</dbReference>
<accession>A0ABR6BYL3</accession>
<sequence>MGRVRVAQSRAVFSAHGCQASRLGVGAMVLASKDFPFVARSSLAAESPLG</sequence>
<name>A0ABR6BYL3_9PSEU</name>
<keyword evidence="2" id="KW-1185">Reference proteome</keyword>
<protein>
    <submittedName>
        <fullName evidence="1">Uncharacterized protein</fullName>
    </submittedName>
</protein>
<proteinExistence type="predicted"/>